<protein>
    <submittedName>
        <fullName evidence="1">Uncharacterized protein</fullName>
    </submittedName>
</protein>
<comment type="caution">
    <text evidence="1">The sequence shown here is derived from an EMBL/GenBank/DDBJ whole genome shotgun (WGS) entry which is preliminary data.</text>
</comment>
<name>A0ACB8CGV5_DERSI</name>
<evidence type="ECO:0000313" key="2">
    <source>
        <dbReference type="Proteomes" id="UP000821865"/>
    </source>
</evidence>
<gene>
    <name evidence="1" type="ORF">HPB49_019083</name>
</gene>
<evidence type="ECO:0000313" key="1">
    <source>
        <dbReference type="EMBL" id="KAH7941975.1"/>
    </source>
</evidence>
<dbReference type="Proteomes" id="UP000821865">
    <property type="component" value="Chromosome 7"/>
</dbReference>
<keyword evidence="2" id="KW-1185">Reference proteome</keyword>
<organism evidence="1 2">
    <name type="scientific">Dermacentor silvarum</name>
    <name type="common">Tick</name>
    <dbReference type="NCBI Taxonomy" id="543639"/>
    <lineage>
        <taxon>Eukaryota</taxon>
        <taxon>Metazoa</taxon>
        <taxon>Ecdysozoa</taxon>
        <taxon>Arthropoda</taxon>
        <taxon>Chelicerata</taxon>
        <taxon>Arachnida</taxon>
        <taxon>Acari</taxon>
        <taxon>Parasitiformes</taxon>
        <taxon>Ixodida</taxon>
        <taxon>Ixodoidea</taxon>
        <taxon>Ixodidae</taxon>
        <taxon>Rhipicephalinae</taxon>
        <taxon>Dermacentor</taxon>
    </lineage>
</organism>
<reference evidence="1" key="1">
    <citation type="submission" date="2020-05" db="EMBL/GenBank/DDBJ databases">
        <title>Large-scale comparative analyses of tick genomes elucidate their genetic diversity and vector capacities.</title>
        <authorList>
            <person name="Jia N."/>
            <person name="Wang J."/>
            <person name="Shi W."/>
            <person name="Du L."/>
            <person name="Sun Y."/>
            <person name="Zhan W."/>
            <person name="Jiang J."/>
            <person name="Wang Q."/>
            <person name="Zhang B."/>
            <person name="Ji P."/>
            <person name="Sakyi L.B."/>
            <person name="Cui X."/>
            <person name="Yuan T."/>
            <person name="Jiang B."/>
            <person name="Yang W."/>
            <person name="Lam T.T.-Y."/>
            <person name="Chang Q."/>
            <person name="Ding S."/>
            <person name="Wang X."/>
            <person name="Zhu J."/>
            <person name="Ruan X."/>
            <person name="Zhao L."/>
            <person name="Wei J."/>
            <person name="Que T."/>
            <person name="Du C."/>
            <person name="Cheng J."/>
            <person name="Dai P."/>
            <person name="Han X."/>
            <person name="Huang E."/>
            <person name="Gao Y."/>
            <person name="Liu J."/>
            <person name="Shao H."/>
            <person name="Ye R."/>
            <person name="Li L."/>
            <person name="Wei W."/>
            <person name="Wang X."/>
            <person name="Wang C."/>
            <person name="Yang T."/>
            <person name="Huo Q."/>
            <person name="Li W."/>
            <person name="Guo W."/>
            <person name="Chen H."/>
            <person name="Zhou L."/>
            <person name="Ni X."/>
            <person name="Tian J."/>
            <person name="Zhou Y."/>
            <person name="Sheng Y."/>
            <person name="Liu T."/>
            <person name="Pan Y."/>
            <person name="Xia L."/>
            <person name="Li J."/>
            <person name="Zhao F."/>
            <person name="Cao W."/>
        </authorList>
    </citation>
    <scope>NUCLEOTIDE SEQUENCE</scope>
    <source>
        <strain evidence="1">Dsil-2018</strain>
    </source>
</reference>
<proteinExistence type="predicted"/>
<sequence>MRLHRRVTMSSGSAQRGEKDVKVNINKPSWMLFRRLAKQLGETLGESLSVRSLIMNCAVGNVAHFFFPSGLPDEDAVWQQFTEHLEIIGATMLKAPLFESTPRVFSSLTPILTSDFDSREQIEKYRPRSMEDSKRDFIAQYTEKIEQAKGEPDPTLQYRYLVGNVKDIIMAGSFSTTTTMYWHFLNFAVNRDTIQARVQQEIDEVVGQQREPTWEDRKRMPYTQACLWEMGRWKTGTPLGVAREASDDIVEDDIIIPKGTVIIFNIWAAHNDPTYWTEPHRFDPGRFLNEDGSILQEIPRHLIPFSVGWRRIVVARHARGSEEPSAVVESDVDLASGASTGIGEGTALRFASLGCWLSLTARNRLALEEVAEKCRAKGVPTEKVGVTTC</sequence>
<dbReference type="EMBL" id="CM023476">
    <property type="protein sequence ID" value="KAH7941975.1"/>
    <property type="molecule type" value="Genomic_DNA"/>
</dbReference>
<accession>A0ACB8CGV5</accession>